<proteinExistence type="inferred from homology"/>
<evidence type="ECO:0000256" key="4">
    <source>
        <dbReference type="ARBA" id="ARBA00023125"/>
    </source>
</evidence>
<sequence>MGAKKRGLGRGLDALLGLPEDDAGEAGRASAELRDLPLDCLERGRYQPRTAFDPAALQELADSIQAQGVVQPLVVRPLAEQRWEIVAGERRWRAAQLAGLETVPAIVRDIPDEAAVAVALIENLQREDLNPLEAATALQRLVHEFGLTHQAVAEAVGRSRAAVTNLLRLLELNEPVKALIGEGRLEMGHARALAALKGDIQTRAAGQVAERGLSVRQTEALVRRLQEEADQTREPPREDPDVRRLQDDLTRRLGAPVRIQQGVRGRGKVVIQYSSLDELDGILDRIR</sequence>
<dbReference type="GO" id="GO:0003677">
    <property type="term" value="F:DNA binding"/>
    <property type="evidence" value="ECO:0007669"/>
    <property type="project" value="UniProtKB-KW"/>
</dbReference>
<dbReference type="InterPro" id="IPR057240">
    <property type="entry name" value="ParB_dimer_C"/>
</dbReference>
<dbReference type="Proteomes" id="UP000001962">
    <property type="component" value="Chromosome"/>
</dbReference>
<dbReference type="PANTHER" id="PTHR33375:SF1">
    <property type="entry name" value="CHROMOSOME-PARTITIONING PROTEIN PARB-RELATED"/>
    <property type="match status" value="1"/>
</dbReference>
<dbReference type="GO" id="GO:0007059">
    <property type="term" value="P:chromosome segregation"/>
    <property type="evidence" value="ECO:0007669"/>
    <property type="project" value="UniProtKB-KW"/>
</dbReference>
<comment type="function">
    <text evidence="5">Involved in chromosome partition. Localize to both poles of the predivisional cell following completion of DNA replication. Binds to the DNA origin of replication.</text>
</comment>
<dbReference type="GO" id="GO:0005694">
    <property type="term" value="C:chromosome"/>
    <property type="evidence" value="ECO:0007669"/>
    <property type="project" value="TreeGrafter"/>
</dbReference>
<reference evidence="8" key="1">
    <citation type="submission" date="2006-08" db="EMBL/GenBank/DDBJ databases">
        <title>Complete sequence of Alkalilimnicola ehrilichei MLHE-1.</title>
        <authorList>
            <person name="Copeland A."/>
            <person name="Lucas S."/>
            <person name="Lapidus A."/>
            <person name="Barry K."/>
            <person name="Detter J.C."/>
            <person name="Glavina del Rio T."/>
            <person name="Hammon N."/>
            <person name="Israni S."/>
            <person name="Dalin E."/>
            <person name="Tice H."/>
            <person name="Pitluck S."/>
            <person name="Sims D."/>
            <person name="Brettin T."/>
            <person name="Bruce D."/>
            <person name="Han C."/>
            <person name="Tapia R."/>
            <person name="Gilna P."/>
            <person name="Schmutz J."/>
            <person name="Larimer F."/>
            <person name="Land M."/>
            <person name="Hauser L."/>
            <person name="Kyrpides N."/>
            <person name="Mikhailova N."/>
            <person name="Oremland R.S."/>
            <person name="Hoeft S.E."/>
            <person name="Switzer-Blum J."/>
            <person name="Kulp T."/>
            <person name="King G."/>
            <person name="Tabita R."/>
            <person name="Witte B."/>
            <person name="Santini J.M."/>
            <person name="Basu P."/>
            <person name="Hollibaugh J.T."/>
            <person name="Xie G."/>
            <person name="Stolz J.F."/>
            <person name="Richardson P."/>
        </authorList>
    </citation>
    <scope>NUCLEOTIDE SEQUENCE [LARGE SCALE GENOMIC DNA]</scope>
    <source>
        <strain evidence="8">ATCC BAA-1101 / DSM 17681 / MLHE-1</strain>
    </source>
</reference>
<keyword evidence="8" id="KW-1185">Reference proteome</keyword>
<dbReference type="GO" id="GO:0045881">
    <property type="term" value="P:positive regulation of sporulation resulting in formation of a cellular spore"/>
    <property type="evidence" value="ECO:0007669"/>
    <property type="project" value="TreeGrafter"/>
</dbReference>
<dbReference type="Pfam" id="PF02195">
    <property type="entry name" value="ParB_N"/>
    <property type="match status" value="1"/>
</dbReference>
<dbReference type="AlphaFoldDB" id="Q0A4M0"/>
<dbReference type="OrthoDB" id="9802051at2"/>
<keyword evidence="3" id="KW-0159">Chromosome partition</keyword>
<feature type="domain" description="ParB-like N-terminal" evidence="6">
    <location>
        <begin position="34"/>
        <end position="124"/>
    </location>
</feature>
<dbReference type="InterPro" id="IPR041468">
    <property type="entry name" value="HTH_ParB/Spo0J"/>
</dbReference>
<dbReference type="SUPFAM" id="SSF109709">
    <property type="entry name" value="KorB DNA-binding domain-like"/>
    <property type="match status" value="1"/>
</dbReference>
<evidence type="ECO:0000256" key="2">
    <source>
        <dbReference type="ARBA" id="ARBA00022372"/>
    </source>
</evidence>
<evidence type="ECO:0000256" key="5">
    <source>
        <dbReference type="ARBA" id="ARBA00025472"/>
    </source>
</evidence>
<evidence type="ECO:0000259" key="6">
    <source>
        <dbReference type="SMART" id="SM00470"/>
    </source>
</evidence>
<dbReference type="InterPro" id="IPR003115">
    <property type="entry name" value="ParB_N"/>
</dbReference>
<evidence type="ECO:0000313" key="7">
    <source>
        <dbReference type="EMBL" id="ABI58217.1"/>
    </source>
</evidence>
<dbReference type="PANTHER" id="PTHR33375">
    <property type="entry name" value="CHROMOSOME-PARTITIONING PROTEIN PARB-RELATED"/>
    <property type="match status" value="1"/>
</dbReference>
<dbReference type="SUPFAM" id="SSF110849">
    <property type="entry name" value="ParB/Sulfiredoxin"/>
    <property type="match status" value="1"/>
</dbReference>
<dbReference type="NCBIfam" id="TIGR00180">
    <property type="entry name" value="parB_part"/>
    <property type="match status" value="1"/>
</dbReference>
<dbReference type="InterPro" id="IPR004437">
    <property type="entry name" value="ParB/RepB/Spo0J"/>
</dbReference>
<dbReference type="KEGG" id="aeh:Mlg_2877"/>
<dbReference type="eggNOG" id="COG1475">
    <property type="taxonomic scope" value="Bacteria"/>
</dbReference>
<dbReference type="HOGENOM" id="CLU_023853_0_0_6"/>
<comment type="similarity">
    <text evidence="1">Belongs to the ParB family.</text>
</comment>
<evidence type="ECO:0000256" key="1">
    <source>
        <dbReference type="ARBA" id="ARBA00006295"/>
    </source>
</evidence>
<dbReference type="RefSeq" id="WP_011630610.1">
    <property type="nucleotide sequence ID" value="NC_008340.1"/>
</dbReference>
<evidence type="ECO:0000313" key="8">
    <source>
        <dbReference type="Proteomes" id="UP000001962"/>
    </source>
</evidence>
<dbReference type="SMART" id="SM00470">
    <property type="entry name" value="ParB"/>
    <property type="match status" value="1"/>
</dbReference>
<dbReference type="Pfam" id="PF17762">
    <property type="entry name" value="HTH_ParB"/>
    <property type="match status" value="1"/>
</dbReference>
<dbReference type="CDD" id="cd16393">
    <property type="entry name" value="SPO0J_N"/>
    <property type="match status" value="1"/>
</dbReference>
<dbReference type="FunFam" id="3.90.1530.30:FF:000001">
    <property type="entry name" value="Chromosome partitioning protein ParB"/>
    <property type="match status" value="1"/>
</dbReference>
<dbReference type="FunFam" id="1.10.10.2830:FF:000001">
    <property type="entry name" value="Chromosome partitioning protein ParB"/>
    <property type="match status" value="1"/>
</dbReference>
<protein>
    <recommendedName>
        <fullName evidence="2">Probable chromosome-partitioning protein ParB</fullName>
    </recommendedName>
</protein>
<dbReference type="InterPro" id="IPR036086">
    <property type="entry name" value="ParB/Sulfiredoxin_sf"/>
</dbReference>
<gene>
    <name evidence="7" type="ordered locus">Mlg_2877</name>
</gene>
<dbReference type="Gene3D" id="1.10.10.2830">
    <property type="match status" value="1"/>
</dbReference>
<keyword evidence="4" id="KW-0238">DNA-binding</keyword>
<dbReference type="Pfam" id="PF23552">
    <property type="entry name" value="ParB_C"/>
    <property type="match status" value="1"/>
</dbReference>
<evidence type="ECO:0000256" key="3">
    <source>
        <dbReference type="ARBA" id="ARBA00022829"/>
    </source>
</evidence>
<organism evidence="7 8">
    <name type="scientific">Alkalilimnicola ehrlichii (strain ATCC BAA-1101 / DSM 17681 / MLHE-1)</name>
    <dbReference type="NCBI Taxonomy" id="187272"/>
    <lineage>
        <taxon>Bacteria</taxon>
        <taxon>Pseudomonadati</taxon>
        <taxon>Pseudomonadota</taxon>
        <taxon>Gammaproteobacteria</taxon>
        <taxon>Chromatiales</taxon>
        <taxon>Ectothiorhodospiraceae</taxon>
        <taxon>Alkalilimnicola</taxon>
    </lineage>
</organism>
<accession>Q0A4M0</accession>
<dbReference type="EMBL" id="CP000453">
    <property type="protein sequence ID" value="ABI58217.1"/>
    <property type="molecule type" value="Genomic_DNA"/>
</dbReference>
<dbReference type="InterPro" id="IPR050336">
    <property type="entry name" value="Chromosome_partition/occlusion"/>
</dbReference>
<name>Q0A4M0_ALKEH</name>
<dbReference type="Gene3D" id="3.90.1530.30">
    <property type="match status" value="1"/>
</dbReference>